<name>A0ABM7Z7Q2_NOSCO</name>
<evidence type="ECO:0000313" key="12">
    <source>
        <dbReference type="Proteomes" id="UP001055453"/>
    </source>
</evidence>
<keyword evidence="4 8" id="KW-0812">Transmembrane</keyword>
<keyword evidence="6 8" id="KW-0472">Membrane</keyword>
<keyword evidence="9" id="KW-0732">Signal</keyword>
<evidence type="ECO:0000256" key="5">
    <source>
        <dbReference type="ARBA" id="ARBA00022989"/>
    </source>
</evidence>
<feature type="transmembrane region" description="Helical" evidence="8">
    <location>
        <begin position="281"/>
        <end position="307"/>
    </location>
</feature>
<comment type="similarity">
    <text evidence="2 8">Belongs to the ammonia transporter channel (TC 1.A.11.2) family.</text>
</comment>
<evidence type="ECO:0000259" key="10">
    <source>
        <dbReference type="Pfam" id="PF00909"/>
    </source>
</evidence>
<evidence type="ECO:0000256" key="4">
    <source>
        <dbReference type="ARBA" id="ARBA00022692"/>
    </source>
</evidence>
<reference evidence="11" key="1">
    <citation type="submission" date="2022-04" db="EMBL/GenBank/DDBJ databases">
        <title>Complete genome sequence of a cyanobacterium, Nostoc sp. SO-36, isolated in Antarctica.</title>
        <authorList>
            <person name="Kanesaki Y."/>
            <person name="Effendi D."/>
            <person name="Sakamoto T."/>
            <person name="Ohtani S."/>
            <person name="Awai K."/>
        </authorList>
    </citation>
    <scope>NUCLEOTIDE SEQUENCE</scope>
    <source>
        <strain evidence="11">SO-36</strain>
    </source>
</reference>
<comment type="subcellular location">
    <subcellularLocation>
        <location evidence="8">Cell membrane</location>
        <topology evidence="8">Multi-pass membrane protein</topology>
    </subcellularLocation>
    <subcellularLocation>
        <location evidence="1">Membrane</location>
        <topology evidence="1">Multi-pass membrane protein</topology>
    </subcellularLocation>
</comment>
<evidence type="ECO:0000313" key="11">
    <source>
        <dbReference type="EMBL" id="BDI19187.1"/>
    </source>
</evidence>
<evidence type="ECO:0000256" key="9">
    <source>
        <dbReference type="SAM" id="SignalP"/>
    </source>
</evidence>
<dbReference type="PANTHER" id="PTHR11730">
    <property type="entry name" value="AMMONIUM TRANSPORTER"/>
    <property type="match status" value="1"/>
</dbReference>
<evidence type="ECO:0000256" key="8">
    <source>
        <dbReference type="RuleBase" id="RU362002"/>
    </source>
</evidence>
<protein>
    <recommendedName>
        <fullName evidence="8">Ammonium transporter</fullName>
    </recommendedName>
</protein>
<dbReference type="Pfam" id="PF00909">
    <property type="entry name" value="Ammonium_transp"/>
    <property type="match status" value="1"/>
</dbReference>
<keyword evidence="5 8" id="KW-1133">Transmembrane helix</keyword>
<feature type="chain" id="PRO_5046336425" description="Ammonium transporter" evidence="9">
    <location>
        <begin position="32"/>
        <end position="493"/>
    </location>
</feature>
<feature type="transmembrane region" description="Helical" evidence="8">
    <location>
        <begin position="219"/>
        <end position="236"/>
    </location>
</feature>
<feature type="transmembrane region" description="Helical" evidence="8">
    <location>
        <begin position="146"/>
        <end position="168"/>
    </location>
</feature>
<evidence type="ECO:0000256" key="6">
    <source>
        <dbReference type="ARBA" id="ARBA00023136"/>
    </source>
</evidence>
<feature type="transmembrane region" description="Helical" evidence="8">
    <location>
        <begin position="248"/>
        <end position="269"/>
    </location>
</feature>
<dbReference type="InterPro" id="IPR018047">
    <property type="entry name" value="Ammonium_transpt_CS"/>
</dbReference>
<comment type="caution">
    <text evidence="8">Lacks conserved residue(s) required for the propagation of feature annotation.</text>
</comment>
<dbReference type="RefSeq" id="WP_251956645.1">
    <property type="nucleotide sequence ID" value="NZ_AP025732.1"/>
</dbReference>
<keyword evidence="7 8" id="KW-0924">Ammonia transport</keyword>
<proteinExistence type="inferred from homology"/>
<dbReference type="InterPro" id="IPR001905">
    <property type="entry name" value="Ammonium_transpt"/>
</dbReference>
<evidence type="ECO:0000256" key="2">
    <source>
        <dbReference type="ARBA" id="ARBA00005887"/>
    </source>
</evidence>
<evidence type="ECO:0000256" key="7">
    <source>
        <dbReference type="ARBA" id="ARBA00023177"/>
    </source>
</evidence>
<feature type="transmembrane region" description="Helical" evidence="8">
    <location>
        <begin position="367"/>
        <end position="388"/>
    </location>
</feature>
<gene>
    <name evidence="11" type="ORF">ANSO36C_49890</name>
</gene>
<feature type="transmembrane region" description="Helical" evidence="8">
    <location>
        <begin position="55"/>
        <end position="77"/>
    </location>
</feature>
<evidence type="ECO:0000256" key="1">
    <source>
        <dbReference type="ARBA" id="ARBA00004141"/>
    </source>
</evidence>
<organism evidence="11 12">
    <name type="scientific">Nostoc cf. commune SO-36</name>
    <dbReference type="NCBI Taxonomy" id="449208"/>
    <lineage>
        <taxon>Bacteria</taxon>
        <taxon>Bacillati</taxon>
        <taxon>Cyanobacteriota</taxon>
        <taxon>Cyanophyceae</taxon>
        <taxon>Nostocales</taxon>
        <taxon>Nostocaceae</taxon>
        <taxon>Nostoc</taxon>
    </lineage>
</organism>
<feature type="transmembrane region" description="Helical" evidence="8">
    <location>
        <begin position="180"/>
        <end position="199"/>
    </location>
</feature>
<dbReference type="NCBIfam" id="TIGR00836">
    <property type="entry name" value="amt"/>
    <property type="match status" value="1"/>
</dbReference>
<dbReference type="EMBL" id="AP025732">
    <property type="protein sequence ID" value="BDI19187.1"/>
    <property type="molecule type" value="Genomic_DNA"/>
</dbReference>
<dbReference type="PANTHER" id="PTHR11730:SF6">
    <property type="entry name" value="AMMONIUM TRANSPORTER"/>
    <property type="match status" value="1"/>
</dbReference>
<evidence type="ECO:0000256" key="3">
    <source>
        <dbReference type="ARBA" id="ARBA00022448"/>
    </source>
</evidence>
<dbReference type="PROSITE" id="PS01219">
    <property type="entry name" value="AMMONIUM_TRANSP"/>
    <property type="match status" value="1"/>
</dbReference>
<keyword evidence="3 8" id="KW-0813">Transport</keyword>
<dbReference type="Proteomes" id="UP001055453">
    <property type="component" value="Chromosome"/>
</dbReference>
<feature type="transmembrane region" description="Helical" evidence="8">
    <location>
        <begin position="98"/>
        <end position="126"/>
    </location>
</feature>
<feature type="transmembrane region" description="Helical" evidence="8">
    <location>
        <begin position="408"/>
        <end position="431"/>
    </location>
</feature>
<keyword evidence="12" id="KW-1185">Reference proteome</keyword>
<sequence length="493" mass="52335">MNQHIRPWHRLLALAIASMIFAVFAPTIVQAADPPTVQSLSETTTKLQISVDTIWVLITGFLVFFMQTGFAMLEAGLNRQRDVVNALLENFINAAVTILVWWGIGFGIAFGTSVGGLVGIDTFFLSQLPGADGSYTLGAPGSTAAINTYTLFFFQFAFTATATTIATGSMAGRTDFIGDLIYSAIMGAISYPIIVHWVWNSSGWLSKLSYHDFAGSSVVHTVGGWTALVGAYLLGPRPARPPWGTLPPAHNLGLATLGTMILWFGWYGFNPGSTLSTGNTGLIGLVTVNTTLAAGAGALSALIFQYIRRGKWDLVYSLNGSLAGLVAITAPCAYVVPWAAVFIGLTGGILVTLGVDLIESLHIDDPVGAFAVHGINGMMGTLSVGFLGQAELTLNKKAGLFLGGGFDLLGIQLLGIVAIAVFTVAFSFLMFGGLKALGHLRVDPQGDCIGIDVYEHGASVWPDVYSINQFDQFMQEEDKNRPKTSGTDTLDSE</sequence>
<feature type="signal peptide" evidence="9">
    <location>
        <begin position="1"/>
        <end position="31"/>
    </location>
</feature>
<dbReference type="InterPro" id="IPR024041">
    <property type="entry name" value="NH4_transpt_AmtB-like_dom"/>
</dbReference>
<feature type="domain" description="Ammonium transporter AmtB-like" evidence="10">
    <location>
        <begin position="55"/>
        <end position="459"/>
    </location>
</feature>
<dbReference type="Gene3D" id="1.10.3430.10">
    <property type="entry name" value="Ammonium transporter AmtB like domains"/>
    <property type="match status" value="1"/>
</dbReference>
<accession>A0ABM7Z7Q2</accession>
<dbReference type="SUPFAM" id="SSF111352">
    <property type="entry name" value="Ammonium transporter"/>
    <property type="match status" value="1"/>
</dbReference>
<dbReference type="InterPro" id="IPR029020">
    <property type="entry name" value="Ammonium/urea_transptr"/>
</dbReference>